<dbReference type="Proteomes" id="UP001150238">
    <property type="component" value="Unassembled WGS sequence"/>
</dbReference>
<gene>
    <name evidence="2" type="ORF">C8J55DRAFT_489417</name>
</gene>
<comment type="similarity">
    <text evidence="1">Belongs to the enoyl-CoA hydratase/isomerase family.</text>
</comment>
<comment type="caution">
    <text evidence="2">The sequence shown here is derived from an EMBL/GenBank/DDBJ whole genome shotgun (WGS) entry which is preliminary data.</text>
</comment>
<dbReference type="EMBL" id="JANVFS010000016">
    <property type="protein sequence ID" value="KAJ4479790.1"/>
    <property type="molecule type" value="Genomic_DNA"/>
</dbReference>
<dbReference type="InterPro" id="IPR029045">
    <property type="entry name" value="ClpP/crotonase-like_dom_sf"/>
</dbReference>
<reference evidence="2" key="1">
    <citation type="submission" date="2022-08" db="EMBL/GenBank/DDBJ databases">
        <authorList>
            <consortium name="DOE Joint Genome Institute"/>
            <person name="Min B."/>
            <person name="Riley R."/>
            <person name="Sierra-Patev S."/>
            <person name="Naranjo-Ortiz M."/>
            <person name="Looney B."/>
            <person name="Konkel Z."/>
            <person name="Slot J.C."/>
            <person name="Sakamoto Y."/>
            <person name="Steenwyk J.L."/>
            <person name="Rokas A."/>
            <person name="Carro J."/>
            <person name="Camarero S."/>
            <person name="Ferreira P."/>
            <person name="Molpeceres G."/>
            <person name="Ruiz-Duenas F.J."/>
            <person name="Serrano A."/>
            <person name="Henrissat B."/>
            <person name="Drula E."/>
            <person name="Hughes K.W."/>
            <person name="Mata J.L."/>
            <person name="Ishikawa N.K."/>
            <person name="Vargas-Isla R."/>
            <person name="Ushijima S."/>
            <person name="Smith C.A."/>
            <person name="Ahrendt S."/>
            <person name="Andreopoulos W."/>
            <person name="He G."/>
            <person name="Labutti K."/>
            <person name="Lipzen A."/>
            <person name="Ng V."/>
            <person name="Sandor L."/>
            <person name="Barry K."/>
            <person name="Martinez A.T."/>
            <person name="Xiao Y."/>
            <person name="Gibbons J.G."/>
            <person name="Terashima K."/>
            <person name="Hibbett D.S."/>
            <person name="Grigoriev I.V."/>
        </authorList>
    </citation>
    <scope>NUCLEOTIDE SEQUENCE</scope>
    <source>
        <strain evidence="2">Sp2 HRB7682 ss15</strain>
    </source>
</reference>
<dbReference type="PANTHER" id="PTHR43684:SF4">
    <property type="entry name" value="ENOYL-COA HYDRATASE_ISOMERASE FAMILY PROTEIN (AFU_ORTHOLOGUE AFUA_1G01890)"/>
    <property type="match status" value="1"/>
</dbReference>
<sequence>MATSSFDSLGLTEITANLAEGFTEKMGRDLVQIFEWGDQNDCVRVIVLTADPAASLFCVGADMKEVMRGSTLLGRTEVREEDHRDPGGQVALAIYNNRKVTIAAVNGNSAGSGFTSLQLPFDFRLTWTGAIISLPFLRLGILPESISTYLLSRLIGESRATSILLNGTVQKAESPAMSPLYAMILPTRQDVFPRALALAKDLAMNLSSVSVAYTKGLLHHPGSSPEEHHLLDSRGIKILGASKDGAEGLKAFVQRRQPVFQDLLSKNSPKWYPWSLTSCRGYLGHILMFPEERIVEVTAPDSSCFKDRRPPPPLDEDVD</sequence>
<organism evidence="2 3">
    <name type="scientific">Lentinula lateritia</name>
    <dbReference type="NCBI Taxonomy" id="40482"/>
    <lineage>
        <taxon>Eukaryota</taxon>
        <taxon>Fungi</taxon>
        <taxon>Dikarya</taxon>
        <taxon>Basidiomycota</taxon>
        <taxon>Agaricomycotina</taxon>
        <taxon>Agaricomycetes</taxon>
        <taxon>Agaricomycetidae</taxon>
        <taxon>Agaricales</taxon>
        <taxon>Marasmiineae</taxon>
        <taxon>Omphalotaceae</taxon>
        <taxon>Lentinula</taxon>
    </lineage>
</organism>
<dbReference type="CDD" id="cd06558">
    <property type="entry name" value="crotonase-like"/>
    <property type="match status" value="1"/>
</dbReference>
<reference evidence="2" key="2">
    <citation type="journal article" date="2023" name="Proc. Natl. Acad. Sci. U.S.A.">
        <title>A global phylogenomic analysis of the shiitake genus Lentinula.</title>
        <authorList>
            <person name="Sierra-Patev S."/>
            <person name="Min B."/>
            <person name="Naranjo-Ortiz M."/>
            <person name="Looney B."/>
            <person name="Konkel Z."/>
            <person name="Slot J.C."/>
            <person name="Sakamoto Y."/>
            <person name="Steenwyk J.L."/>
            <person name="Rokas A."/>
            <person name="Carro J."/>
            <person name="Camarero S."/>
            <person name="Ferreira P."/>
            <person name="Molpeceres G."/>
            <person name="Ruiz-Duenas F.J."/>
            <person name="Serrano A."/>
            <person name="Henrissat B."/>
            <person name="Drula E."/>
            <person name="Hughes K.W."/>
            <person name="Mata J.L."/>
            <person name="Ishikawa N.K."/>
            <person name="Vargas-Isla R."/>
            <person name="Ushijima S."/>
            <person name="Smith C.A."/>
            <person name="Donoghue J."/>
            <person name="Ahrendt S."/>
            <person name="Andreopoulos W."/>
            <person name="He G."/>
            <person name="LaButti K."/>
            <person name="Lipzen A."/>
            <person name="Ng V."/>
            <person name="Riley R."/>
            <person name="Sandor L."/>
            <person name="Barry K."/>
            <person name="Martinez A.T."/>
            <person name="Xiao Y."/>
            <person name="Gibbons J.G."/>
            <person name="Terashima K."/>
            <person name="Grigoriev I.V."/>
            <person name="Hibbett D."/>
        </authorList>
    </citation>
    <scope>NUCLEOTIDE SEQUENCE</scope>
    <source>
        <strain evidence="2">Sp2 HRB7682 ss15</strain>
    </source>
</reference>
<dbReference type="Gene3D" id="3.90.226.10">
    <property type="entry name" value="2-enoyl-CoA Hydratase, Chain A, domain 1"/>
    <property type="match status" value="1"/>
</dbReference>
<dbReference type="InterPro" id="IPR001753">
    <property type="entry name" value="Enoyl-CoA_hydra/iso"/>
</dbReference>
<dbReference type="PANTHER" id="PTHR43684">
    <property type="match status" value="1"/>
</dbReference>
<accession>A0A9W9AFJ3</accession>
<evidence type="ECO:0000256" key="1">
    <source>
        <dbReference type="ARBA" id="ARBA00005254"/>
    </source>
</evidence>
<dbReference type="InterPro" id="IPR014748">
    <property type="entry name" value="Enoyl-CoA_hydra_C"/>
</dbReference>
<protein>
    <submittedName>
        <fullName evidence="2">ClpP/crotonase-like domain-containing protein</fullName>
    </submittedName>
</protein>
<dbReference type="AlphaFoldDB" id="A0A9W9AFJ3"/>
<evidence type="ECO:0000313" key="3">
    <source>
        <dbReference type="Proteomes" id="UP001150238"/>
    </source>
</evidence>
<dbReference type="SUPFAM" id="SSF52096">
    <property type="entry name" value="ClpP/crotonase"/>
    <property type="match status" value="1"/>
</dbReference>
<name>A0A9W9AFJ3_9AGAR</name>
<dbReference type="Pfam" id="PF00378">
    <property type="entry name" value="ECH_1"/>
    <property type="match status" value="1"/>
</dbReference>
<dbReference type="Gene3D" id="1.10.12.10">
    <property type="entry name" value="Lyase 2-enoyl-coa Hydratase, Chain A, domain 2"/>
    <property type="match status" value="1"/>
</dbReference>
<dbReference type="InterPro" id="IPR051053">
    <property type="entry name" value="ECH/Chromodomain_protein"/>
</dbReference>
<evidence type="ECO:0000313" key="2">
    <source>
        <dbReference type="EMBL" id="KAJ4479790.1"/>
    </source>
</evidence>
<proteinExistence type="inferred from homology"/>